<accession>D5C2G7</accession>
<name>D5C2G7_NITHN</name>
<protein>
    <submittedName>
        <fullName evidence="2">Uncharacterized protein</fullName>
    </submittedName>
</protein>
<keyword evidence="1" id="KW-0812">Transmembrane</keyword>
<organism evidence="2 3">
    <name type="scientific">Nitrosococcus halophilus (strain Nc4)</name>
    <dbReference type="NCBI Taxonomy" id="472759"/>
    <lineage>
        <taxon>Bacteria</taxon>
        <taxon>Pseudomonadati</taxon>
        <taxon>Pseudomonadota</taxon>
        <taxon>Gammaproteobacteria</taxon>
        <taxon>Chromatiales</taxon>
        <taxon>Chromatiaceae</taxon>
        <taxon>Nitrosococcus</taxon>
    </lineage>
</organism>
<evidence type="ECO:0000313" key="2">
    <source>
        <dbReference type="EMBL" id="ADE14826.1"/>
    </source>
</evidence>
<sequence length="128" mass="14483">MKRKRPTYTGLVLGMVLVMAFIFVPMLTHSQGPGIEDIEQAVANARTKADHERLAAHYEGEAKHLGKKSEEHQKLAKAYEKVTGVYPKRSYMAQHCKALARRYKEAAEDNRALAKLHHELAAEVEQED</sequence>
<keyword evidence="1" id="KW-0472">Membrane</keyword>
<dbReference type="eggNOG" id="ENOG5034453">
    <property type="taxonomic scope" value="Bacteria"/>
</dbReference>
<dbReference type="Proteomes" id="UP000001844">
    <property type="component" value="Chromosome"/>
</dbReference>
<reference evidence="3" key="1">
    <citation type="submission" date="2010-04" db="EMBL/GenBank/DDBJ databases">
        <title>Complete genome sequence of Nitrosococcus halophilus Nc4, a salt-adapted, aerobic obligate ammonia-oxidizing sulfur purple bacterium.</title>
        <authorList>
            <consortium name="US DOE Joint Genome Institute"/>
            <person name="Campbell M.A."/>
            <person name="Malfatti S.A."/>
            <person name="Chain P.S.G."/>
            <person name="Heidelberg J.F."/>
            <person name="Ward B.B."/>
            <person name="Klotz M.G."/>
        </authorList>
    </citation>
    <scope>NUCLEOTIDE SEQUENCE [LARGE SCALE GENOMIC DNA]</scope>
    <source>
        <strain evidence="3">Nc4</strain>
    </source>
</reference>
<gene>
    <name evidence="2" type="ordered locus">Nhal_1698</name>
</gene>
<proteinExistence type="predicted"/>
<dbReference type="AlphaFoldDB" id="D5C2G7"/>
<dbReference type="RefSeq" id="WP_013032713.1">
    <property type="nucleotide sequence ID" value="NC_013960.1"/>
</dbReference>
<dbReference type="EMBL" id="CP001798">
    <property type="protein sequence ID" value="ADE14826.1"/>
    <property type="molecule type" value="Genomic_DNA"/>
</dbReference>
<dbReference type="HOGENOM" id="CLU_2012862_0_0_6"/>
<dbReference type="STRING" id="472759.Nhal_1698"/>
<keyword evidence="1" id="KW-1133">Transmembrane helix</keyword>
<feature type="transmembrane region" description="Helical" evidence="1">
    <location>
        <begin position="7"/>
        <end position="27"/>
    </location>
</feature>
<keyword evidence="3" id="KW-1185">Reference proteome</keyword>
<evidence type="ECO:0000313" key="3">
    <source>
        <dbReference type="Proteomes" id="UP000001844"/>
    </source>
</evidence>
<dbReference type="KEGG" id="nhl:Nhal_1698"/>
<evidence type="ECO:0000256" key="1">
    <source>
        <dbReference type="SAM" id="Phobius"/>
    </source>
</evidence>